<keyword evidence="1" id="KW-0472">Membrane</keyword>
<dbReference type="Proteomes" id="UP000663400">
    <property type="component" value="Chromosome"/>
</dbReference>
<dbReference type="Pfam" id="PF03729">
    <property type="entry name" value="DUF308"/>
    <property type="match status" value="2"/>
</dbReference>
<feature type="transmembrane region" description="Helical" evidence="1">
    <location>
        <begin position="96"/>
        <end position="115"/>
    </location>
</feature>
<dbReference type="InterPro" id="IPR052712">
    <property type="entry name" value="Acid_resist_chaperone_HdeD"/>
</dbReference>
<dbReference type="InterPro" id="IPR005325">
    <property type="entry name" value="DUF308_memb"/>
</dbReference>
<sequence>MGRMAEDSVARSGWVFVLYGVIALAFGVAMLSWPQRTVQVMVMAFGLLALIDGAVSLLSVFRKDIALPNWLLLAYAVASIGLGALALYQPMWLAEAMLWLLALWLIVAGVARLVFASMLRKLVSGEWLLALSGALAIALGVLFLAKPDIGLATIALWVAIGALLYGAFQLLIGWRLLRRQTTY</sequence>
<dbReference type="PANTHER" id="PTHR34989">
    <property type="entry name" value="PROTEIN HDED"/>
    <property type="match status" value="1"/>
</dbReference>
<organism evidence="2 3">
    <name type="scientific">Lysobacter arenosi</name>
    <dbReference type="NCBI Taxonomy" id="2795387"/>
    <lineage>
        <taxon>Bacteria</taxon>
        <taxon>Pseudomonadati</taxon>
        <taxon>Pseudomonadota</taxon>
        <taxon>Gammaproteobacteria</taxon>
        <taxon>Lysobacterales</taxon>
        <taxon>Lysobacteraceae</taxon>
        <taxon>Lysobacter</taxon>
    </lineage>
</organism>
<feature type="transmembrane region" description="Helical" evidence="1">
    <location>
        <begin position="151"/>
        <end position="177"/>
    </location>
</feature>
<accession>A0ABX7R7W0</accession>
<protein>
    <submittedName>
        <fullName evidence="2">DUF308 domain-containing protein</fullName>
    </submittedName>
</protein>
<feature type="transmembrane region" description="Helical" evidence="1">
    <location>
        <begin position="12"/>
        <end position="33"/>
    </location>
</feature>
<evidence type="ECO:0000256" key="1">
    <source>
        <dbReference type="SAM" id="Phobius"/>
    </source>
</evidence>
<keyword evidence="1" id="KW-0812">Transmembrane</keyword>
<proteinExistence type="predicted"/>
<dbReference type="PANTHER" id="PTHR34989:SF1">
    <property type="entry name" value="PROTEIN HDED"/>
    <property type="match status" value="1"/>
</dbReference>
<dbReference type="EMBL" id="CP071517">
    <property type="protein sequence ID" value="QSX74210.1"/>
    <property type="molecule type" value="Genomic_DNA"/>
</dbReference>
<gene>
    <name evidence="2" type="ORF">HIV01_013525</name>
</gene>
<feature type="transmembrane region" description="Helical" evidence="1">
    <location>
        <begin position="70"/>
        <end position="90"/>
    </location>
</feature>
<reference evidence="2 3" key="1">
    <citation type="submission" date="2021-02" db="EMBL/GenBank/DDBJ databases">
        <title>Lysobacter arenosi sp. nov., isolated from soil of gangwondo yeongwol, south Korea.</title>
        <authorList>
            <person name="Kim K.R."/>
            <person name="Kim K.H."/>
            <person name="Jeon C.O."/>
        </authorList>
    </citation>
    <scope>NUCLEOTIDE SEQUENCE [LARGE SCALE GENOMIC DNA]</scope>
    <source>
        <strain evidence="2 3">R7</strain>
    </source>
</reference>
<keyword evidence="3" id="KW-1185">Reference proteome</keyword>
<name>A0ABX7R7W0_9GAMM</name>
<feature type="transmembrane region" description="Helical" evidence="1">
    <location>
        <begin position="127"/>
        <end position="145"/>
    </location>
</feature>
<evidence type="ECO:0000313" key="3">
    <source>
        <dbReference type="Proteomes" id="UP000663400"/>
    </source>
</evidence>
<evidence type="ECO:0000313" key="2">
    <source>
        <dbReference type="EMBL" id="QSX74210.1"/>
    </source>
</evidence>
<keyword evidence="1" id="KW-1133">Transmembrane helix</keyword>
<feature type="transmembrane region" description="Helical" evidence="1">
    <location>
        <begin position="39"/>
        <end position="58"/>
    </location>
</feature>
<dbReference type="RefSeq" id="WP_200607903.1">
    <property type="nucleotide sequence ID" value="NZ_CP071517.1"/>
</dbReference>